<accession>A0A178V5A1</accession>
<dbReference type="PANTHER" id="PTHR47993:SF339">
    <property type="entry name" value="F-BOX DOMAIN-CONTAINING PROTEIN"/>
    <property type="match status" value="1"/>
</dbReference>
<dbReference type="Proteomes" id="UP000426265">
    <property type="component" value="Unassembled WGS sequence"/>
</dbReference>
<evidence type="ECO:0000259" key="1">
    <source>
        <dbReference type="PROSITE" id="PS50181"/>
    </source>
</evidence>
<feature type="domain" description="F-box" evidence="1">
    <location>
        <begin position="1"/>
        <end position="45"/>
    </location>
</feature>
<reference evidence="3 5" key="3">
    <citation type="submission" date="2019-11" db="EMBL/GenBank/DDBJ databases">
        <authorList>
            <person name="Jiao W.-B."/>
            <person name="Schneeberger K."/>
        </authorList>
    </citation>
    <scope>NUCLEOTIDE SEQUENCE [LARGE SCALE GENOMIC DNA]</scope>
    <source>
        <strain evidence="5">cv. An-1</strain>
    </source>
</reference>
<sequence>MMSDLPRDLLEERLSRVPVKSLREARFTCKNWKTLSKKRSFTKKHLAQEATSRESEFKVVMVLHCKVYLTSINLRGIHNGFDPSINRQAKLVSLNGTDLIDISEVYHCDGYEKRKSNLRYKVLRFVDFAEEEFVEYEIYELKSNSWRVLDVTSDWEVEFYARGVSLKGNTYWFATDKFPEISTNLIHSVYFLLCFNFTSERFGPRLPLPFYPMDVDTVSLSSVREEQLAVLFQRKDNLHMEIWVTTNIEPEEVMWSKLFLAVDMQPLTDFKFGIADASFIIDEEKKVVVVFAKDKDVMYPTRNTAYIIGEDGYYKEVDLGKTTDKIRDPLVCSYVPSSAQIKQGGKRKKKGKLITD</sequence>
<dbReference type="AlphaFoldDB" id="A0A178V5A1"/>
<dbReference type="InterPro" id="IPR006527">
    <property type="entry name" value="F-box-assoc_dom_typ1"/>
</dbReference>
<dbReference type="SUPFAM" id="SSF81383">
    <property type="entry name" value="F-box domain"/>
    <property type="match status" value="1"/>
</dbReference>
<dbReference type="PANTHER" id="PTHR47993">
    <property type="entry name" value="OS09G0372900 PROTEIN-RELATED"/>
    <property type="match status" value="1"/>
</dbReference>
<dbReference type="Proteomes" id="UP000078284">
    <property type="component" value="Chromosome 3"/>
</dbReference>
<proteinExistence type="predicted"/>
<evidence type="ECO:0000313" key="3">
    <source>
        <dbReference type="EMBL" id="VYS57708.1"/>
    </source>
</evidence>
<dbReference type="InterPro" id="IPR017451">
    <property type="entry name" value="F-box-assoc_interact_dom"/>
</dbReference>
<dbReference type="InterPro" id="IPR050233">
    <property type="entry name" value="A_thaliana_F-box"/>
</dbReference>
<dbReference type="Gene3D" id="1.20.1280.50">
    <property type="match status" value="1"/>
</dbReference>
<dbReference type="Pfam" id="PF00646">
    <property type="entry name" value="F-box"/>
    <property type="match status" value="1"/>
</dbReference>
<organism evidence="2 4">
    <name type="scientific">Arabidopsis thaliana</name>
    <name type="common">Mouse-ear cress</name>
    <dbReference type="NCBI Taxonomy" id="3702"/>
    <lineage>
        <taxon>Eukaryota</taxon>
        <taxon>Viridiplantae</taxon>
        <taxon>Streptophyta</taxon>
        <taxon>Embryophyta</taxon>
        <taxon>Tracheophyta</taxon>
        <taxon>Spermatophyta</taxon>
        <taxon>Magnoliopsida</taxon>
        <taxon>eudicotyledons</taxon>
        <taxon>Gunneridae</taxon>
        <taxon>Pentapetalae</taxon>
        <taxon>rosids</taxon>
        <taxon>malvids</taxon>
        <taxon>Brassicales</taxon>
        <taxon>Brassicaceae</taxon>
        <taxon>Camelineae</taxon>
        <taxon>Arabidopsis</taxon>
    </lineage>
</organism>
<dbReference type="EMBL" id="CACRSJ010000106">
    <property type="protein sequence ID" value="VYS57708.1"/>
    <property type="molecule type" value="Genomic_DNA"/>
</dbReference>
<dbReference type="SMART" id="SM00256">
    <property type="entry name" value="FBOX"/>
    <property type="match status" value="1"/>
</dbReference>
<gene>
    <name evidence="2" type="ordered locus">AXX17_At3g18620</name>
    <name evidence="3" type="ORF">AN1_LOCUS13157</name>
</gene>
<evidence type="ECO:0000313" key="4">
    <source>
        <dbReference type="Proteomes" id="UP000078284"/>
    </source>
</evidence>
<dbReference type="NCBIfam" id="TIGR01640">
    <property type="entry name" value="F_box_assoc_1"/>
    <property type="match status" value="1"/>
</dbReference>
<dbReference type="EMBL" id="LUHQ01000003">
    <property type="protein sequence ID" value="OAP01397.1"/>
    <property type="molecule type" value="Genomic_DNA"/>
</dbReference>
<evidence type="ECO:0000313" key="2">
    <source>
        <dbReference type="EMBL" id="OAP01397.1"/>
    </source>
</evidence>
<protein>
    <recommendedName>
        <fullName evidence="1">F-box domain-containing protein</fullName>
    </recommendedName>
</protein>
<dbReference type="Pfam" id="PF07734">
    <property type="entry name" value="FBA_1"/>
    <property type="match status" value="1"/>
</dbReference>
<reference evidence="2" key="2">
    <citation type="submission" date="2016-03" db="EMBL/GenBank/DDBJ databases">
        <title>Full-length assembly of Arabidopsis thaliana Ler reveals the complement of translocations and inversions.</title>
        <authorList>
            <person name="Zapata L."/>
            <person name="Schneeberger K."/>
            <person name="Ossowski S."/>
        </authorList>
    </citation>
    <scope>NUCLEOTIDE SEQUENCE [LARGE SCALE GENOMIC DNA]</scope>
    <source>
        <tissue evidence="2">Leaf</tissue>
    </source>
</reference>
<dbReference type="PROSITE" id="PS50181">
    <property type="entry name" value="FBOX"/>
    <property type="match status" value="1"/>
</dbReference>
<evidence type="ECO:0000313" key="5">
    <source>
        <dbReference type="Proteomes" id="UP000426265"/>
    </source>
</evidence>
<name>A0A178V5A1_ARATH</name>
<reference evidence="4" key="1">
    <citation type="journal article" date="2016" name="Proc. Natl. Acad. Sci. U.S.A.">
        <title>Chromosome-level assembly of Arabidopsis thaliana Ler reveals the extent of translocation and inversion polymorphisms.</title>
        <authorList>
            <person name="Zapata L."/>
            <person name="Ding J."/>
            <person name="Willing E.M."/>
            <person name="Hartwig B."/>
            <person name="Bezdan D."/>
            <person name="Jiao W.B."/>
            <person name="Patel V."/>
            <person name="Velikkakam James G."/>
            <person name="Koornneef M."/>
            <person name="Ossowski S."/>
            <person name="Schneeberger K."/>
        </authorList>
    </citation>
    <scope>NUCLEOTIDE SEQUENCE [LARGE SCALE GENOMIC DNA]</scope>
    <source>
        <strain evidence="4">cv. Landsberg erecta</strain>
    </source>
</reference>
<dbReference type="ExpressionAtlas" id="A0A178V5A1">
    <property type="expression patterns" value="baseline and differential"/>
</dbReference>
<dbReference type="InterPro" id="IPR036047">
    <property type="entry name" value="F-box-like_dom_sf"/>
</dbReference>
<dbReference type="InterPro" id="IPR001810">
    <property type="entry name" value="F-box_dom"/>
</dbReference>